<comment type="subcellular location">
    <subcellularLocation>
        <location evidence="1 14">Endoplasmic reticulum membrane</location>
        <topology evidence="1 14">Multi-pass membrane protein</topology>
    </subcellularLocation>
</comment>
<comment type="catalytic activity">
    <reaction evidence="12 14">
        <text>an alpha-D-Man-(1-&gt;2)-alpha-D-Man-(1-&gt;2)-alpha-D-Man-(1-&gt;3)-[alpha-D-Man-(1-&gt;6)]-beta-D-Man-(1-&gt;4)-beta-D-GlcNAc-(1-&gt;4)-alpha-D-GlcNAc-diphospho-di-trans,poly-cis-dolichol + a di-trans,poly-cis-dolichyl beta-D-mannosyl phosphate = an alpha-D-Man-(1-&gt;2)-alpha-D-Man-(1-&gt;2)-alpha-D-Man-(1-&gt;3)-[alpha-D-Man-(1-&gt;3)-alpha-D-Man-(1-&gt;6)]-beta-D-Man-(1-&gt;4)-beta-D-GlcNAc-(1-&gt;4)-alpha-D-GlcNAc-diphospho-di-trans,poly-cis-dolichol + a di-trans,poly-cis-dolichyl phosphate + H(+)</text>
        <dbReference type="Rhea" id="RHEA:29527"/>
        <dbReference type="Rhea" id="RHEA-COMP:19498"/>
        <dbReference type="Rhea" id="RHEA-COMP:19501"/>
        <dbReference type="Rhea" id="RHEA-COMP:19516"/>
        <dbReference type="Rhea" id="RHEA-COMP:19517"/>
        <dbReference type="ChEBI" id="CHEBI:15378"/>
        <dbReference type="ChEBI" id="CHEBI:57683"/>
        <dbReference type="ChEBI" id="CHEBI:58211"/>
        <dbReference type="ChEBI" id="CHEBI:132515"/>
        <dbReference type="ChEBI" id="CHEBI:132516"/>
        <dbReference type="EC" id="2.4.1.258"/>
    </reaction>
    <physiologicalReaction direction="left-to-right" evidence="12 14">
        <dbReference type="Rhea" id="RHEA:29528"/>
    </physiologicalReaction>
</comment>
<evidence type="ECO:0000256" key="14">
    <source>
        <dbReference type="RuleBase" id="RU364047"/>
    </source>
</evidence>
<feature type="transmembrane region" description="Helical" evidence="14">
    <location>
        <begin position="218"/>
        <end position="240"/>
    </location>
</feature>
<dbReference type="EC" id="2.4.1.258" evidence="3 14"/>
<evidence type="ECO:0000256" key="4">
    <source>
        <dbReference type="ARBA" id="ARBA00015561"/>
    </source>
</evidence>
<organism evidence="15 16">
    <name type="scientific">Kuraishia capsulata CBS 1993</name>
    <dbReference type="NCBI Taxonomy" id="1382522"/>
    <lineage>
        <taxon>Eukaryota</taxon>
        <taxon>Fungi</taxon>
        <taxon>Dikarya</taxon>
        <taxon>Ascomycota</taxon>
        <taxon>Saccharomycotina</taxon>
        <taxon>Pichiomycetes</taxon>
        <taxon>Pichiales</taxon>
        <taxon>Pichiaceae</taxon>
        <taxon>Kuraishia</taxon>
    </lineage>
</organism>
<reference evidence="15" key="2">
    <citation type="submission" date="2014-02" db="EMBL/GenBank/DDBJ databases">
        <title>Complete DNA sequence of /Kuraishia capsulata/ illustrates novel genomic features among budding yeasts (/Saccharomycotina/).</title>
        <authorList>
            <person name="Morales L."/>
            <person name="Noel B."/>
            <person name="Porcel B."/>
            <person name="Marcet-Houben M."/>
            <person name="Hullo M-F."/>
            <person name="Sacerdot C."/>
            <person name="Tekaia F."/>
            <person name="Leh-Louis V."/>
            <person name="Despons L."/>
            <person name="Khanna V."/>
            <person name="Aury J-M."/>
            <person name="Barbe V."/>
            <person name="Couloux A."/>
            <person name="Labadie K."/>
            <person name="Pelletier E."/>
            <person name="Souciet J-L."/>
            <person name="Boekhout T."/>
            <person name="Gabaldon T."/>
            <person name="Wincker P."/>
            <person name="Dujon B."/>
        </authorList>
    </citation>
    <scope>NUCLEOTIDE SEQUENCE</scope>
    <source>
        <strain evidence="15">CBS 1993</strain>
    </source>
</reference>
<keyword evidence="9 14" id="KW-1133">Transmembrane helix</keyword>
<dbReference type="Pfam" id="PF05208">
    <property type="entry name" value="ALG3"/>
    <property type="match status" value="1"/>
</dbReference>
<dbReference type="AlphaFoldDB" id="W6MG21"/>
<dbReference type="EMBL" id="HG793125">
    <property type="protein sequence ID" value="CDK24646.1"/>
    <property type="molecule type" value="Genomic_DNA"/>
</dbReference>
<evidence type="ECO:0000256" key="6">
    <source>
        <dbReference type="ARBA" id="ARBA00022679"/>
    </source>
</evidence>
<feature type="transmembrane region" description="Helical" evidence="14">
    <location>
        <begin position="247"/>
        <end position="269"/>
    </location>
</feature>
<dbReference type="GeneID" id="34518051"/>
<feature type="transmembrane region" description="Helical" evidence="14">
    <location>
        <begin position="130"/>
        <end position="148"/>
    </location>
</feature>
<comment type="similarity">
    <text evidence="13">Belongs to the glycosyltransferase ALG3 family.</text>
</comment>
<dbReference type="InterPro" id="IPR007873">
    <property type="entry name" value="Glycosyltransferase_ALG3"/>
</dbReference>
<feature type="transmembrane region" description="Helical" evidence="14">
    <location>
        <begin position="181"/>
        <end position="198"/>
    </location>
</feature>
<evidence type="ECO:0000256" key="1">
    <source>
        <dbReference type="ARBA" id="ARBA00004477"/>
    </source>
</evidence>
<dbReference type="GO" id="GO:0005789">
    <property type="term" value="C:endoplasmic reticulum membrane"/>
    <property type="evidence" value="ECO:0007669"/>
    <property type="project" value="UniProtKB-SubCell"/>
</dbReference>
<comment type="pathway">
    <text evidence="2 14">Protein modification; protein glycosylation.</text>
</comment>
<evidence type="ECO:0000256" key="5">
    <source>
        <dbReference type="ARBA" id="ARBA00022676"/>
    </source>
</evidence>
<comment type="function">
    <text evidence="11 14">Dol-P-Man:Man(5)GlcNAc(2)-PP-Dol alpha-1,3-mannosyltransferase that operates in the biosynthetic pathway of dolichol-linked oligosaccharides, the glycan precursors employed in protein asparagine (N)-glycosylation. The assembly of dolichol-linked oligosaccharides begins on the cytosolic side of the endoplasmic reticulum membrane and finishes in its lumen. The sequential addition of sugars to dolichol pyrophosphate produces dolichol-linked oligosaccharides containing fourteen sugars, including two GlcNAcs, nine mannoses and three glucoses. Once assembled, the oligosaccharide is transferred from the lipid to nascent proteins by oligosaccharyltransferases. In the lumen of the endoplasmic reticulum, adds the first dolichyl beta-D-mannosyl phosphate derived mannose in an alpha-1,3 linkage to Man(5)GlcNAc(2)-PP-dolichol to produce Man(6)GlcNAc(2)-PP-dolichol.</text>
</comment>
<dbReference type="HOGENOM" id="CLU_035382_3_0_1"/>
<evidence type="ECO:0000256" key="11">
    <source>
        <dbReference type="ARBA" id="ARBA00044743"/>
    </source>
</evidence>
<keyword evidence="16" id="KW-1185">Reference proteome</keyword>
<reference evidence="15" key="1">
    <citation type="submission" date="2013-12" db="EMBL/GenBank/DDBJ databases">
        <authorList>
            <person name="Genoscope - CEA"/>
        </authorList>
    </citation>
    <scope>NUCLEOTIDE SEQUENCE</scope>
    <source>
        <strain evidence="15">CBS 1993</strain>
    </source>
</reference>
<dbReference type="GO" id="GO:0006488">
    <property type="term" value="P:dolichol-linked oligosaccharide biosynthetic process"/>
    <property type="evidence" value="ECO:0007669"/>
    <property type="project" value="EnsemblFungi"/>
</dbReference>
<evidence type="ECO:0000313" key="15">
    <source>
        <dbReference type="EMBL" id="CDK24646.1"/>
    </source>
</evidence>
<keyword evidence="8 14" id="KW-0256">Endoplasmic reticulum</keyword>
<accession>W6MG21</accession>
<dbReference type="PANTHER" id="PTHR12646:SF0">
    <property type="entry name" value="DOL-P-MAN:MAN(5)GLCNAC(2)-PP-DOL ALPHA-1,3-MANNOSYLTRANSFERASE"/>
    <property type="match status" value="1"/>
</dbReference>
<evidence type="ECO:0000256" key="13">
    <source>
        <dbReference type="ARBA" id="ARBA00093457"/>
    </source>
</evidence>
<evidence type="ECO:0000256" key="3">
    <source>
        <dbReference type="ARBA" id="ARBA00011964"/>
    </source>
</evidence>
<evidence type="ECO:0000313" key="16">
    <source>
        <dbReference type="Proteomes" id="UP000019384"/>
    </source>
</evidence>
<dbReference type="Proteomes" id="UP000019384">
    <property type="component" value="Unassembled WGS sequence"/>
</dbReference>
<keyword evidence="6 14" id="KW-0808">Transferase</keyword>
<dbReference type="UniPathway" id="UPA00378"/>
<evidence type="ECO:0000256" key="9">
    <source>
        <dbReference type="ARBA" id="ARBA00022989"/>
    </source>
</evidence>
<keyword evidence="10 14" id="KW-0472">Membrane</keyword>
<dbReference type="GO" id="GO:0052925">
    <property type="term" value="F:dol-P-Man:Man(5)GlcNAc(2)-PP-Dol alpha-1,3-mannosyltransferase activity"/>
    <property type="evidence" value="ECO:0007669"/>
    <property type="project" value="UniProtKB-EC"/>
</dbReference>
<dbReference type="PANTHER" id="PTHR12646">
    <property type="entry name" value="NOT56 - RELATED"/>
    <property type="match status" value="1"/>
</dbReference>
<keyword evidence="5 14" id="KW-0328">Glycosyltransferase</keyword>
<keyword evidence="7 14" id="KW-0812">Transmembrane</keyword>
<dbReference type="OrthoDB" id="20028at2759"/>
<dbReference type="RefSeq" id="XP_022456663.1">
    <property type="nucleotide sequence ID" value="XM_022605168.1"/>
</dbReference>
<evidence type="ECO:0000256" key="12">
    <source>
        <dbReference type="ARBA" id="ARBA00049506"/>
    </source>
</evidence>
<protein>
    <recommendedName>
        <fullName evidence="4 14">Dol-P-Man:Man(5)GlcNAc(2)-PP-Dol alpha-1,3-mannosyltransferase</fullName>
        <ecNumber evidence="3 14">2.4.1.258</ecNumber>
    </recommendedName>
    <alternativeName>
        <fullName evidence="14">Dol-P-Man-dependent alpha(1-3)-mannosyltransferase</fullName>
    </alternativeName>
</protein>
<proteinExistence type="inferred from homology"/>
<evidence type="ECO:0000256" key="10">
    <source>
        <dbReference type="ARBA" id="ARBA00023136"/>
    </source>
</evidence>
<dbReference type="STRING" id="1382522.W6MG21"/>
<feature type="transmembrane region" description="Helical" evidence="14">
    <location>
        <begin position="316"/>
        <end position="338"/>
    </location>
</feature>
<gene>
    <name evidence="15" type="ORF">KUCA_T00000612001</name>
</gene>
<sequence length="473" mass="53996">MDDLDLAPTTTAAPERRELPEFTLKNVALDIVHGLQALVLNPEASKVVAPIVFFAESIGTKVIRKKVPYTEIDYSSYMQQIEKIEEGELNYYKIAGDTGPIVYPAGHVNIYSWMKWITEGLDDLELGQRVFGYLYLATLVLTITTYFSASNGSVPPWVLYLLACSKRLHSIYVLRLFNDCWTTFCMVGTVLLLQQASYWKSTSGFLSGVITYAAADMYSMAVSIKLNALLYLPAVLYILYLLSDECLLLFLGPVVFGLLVQIGIGWNFLLPLASDPEAHEIRWAYLSQAYDFKRQFLYEWTVNWKAVSEETFSSSWFHILLLVVHVGLLSLFVLTRWLTPETLGKSRIQFFKDIFLFWKRSATAKSIINDHVLGPKFVFMTMTITNIVGVFCARSLHYQFLSWYCYSLPFLLWQTNLPFYVAIPMYGIHEYCWNVFPATELSSSGLLTVLNLTLAGVWLNDQQFSKVVEKKDD</sequence>
<name>W6MG21_9ASCO</name>
<evidence type="ECO:0000256" key="2">
    <source>
        <dbReference type="ARBA" id="ARBA00004922"/>
    </source>
</evidence>
<evidence type="ECO:0000256" key="7">
    <source>
        <dbReference type="ARBA" id="ARBA00022692"/>
    </source>
</evidence>
<evidence type="ECO:0000256" key="8">
    <source>
        <dbReference type="ARBA" id="ARBA00022824"/>
    </source>
</evidence>